<dbReference type="Gene3D" id="3.40.50.300">
    <property type="entry name" value="P-loop containing nucleotide triphosphate hydrolases"/>
    <property type="match status" value="1"/>
</dbReference>
<dbReference type="SMART" id="SM00490">
    <property type="entry name" value="HELICc"/>
    <property type="match status" value="1"/>
</dbReference>
<keyword evidence="4" id="KW-1185">Reference proteome</keyword>
<feature type="region of interest" description="Disordered" evidence="1">
    <location>
        <begin position="120"/>
        <end position="139"/>
    </location>
</feature>
<evidence type="ECO:0000259" key="2">
    <source>
        <dbReference type="PROSITE" id="PS51194"/>
    </source>
</evidence>
<protein>
    <recommendedName>
        <fullName evidence="2">Helicase C-terminal domain-containing protein</fullName>
    </recommendedName>
</protein>
<dbReference type="EMBL" id="BLKZ01000001">
    <property type="protein sequence ID" value="GFG91436.1"/>
    <property type="molecule type" value="Genomic_DNA"/>
</dbReference>
<evidence type="ECO:0000256" key="1">
    <source>
        <dbReference type="SAM" id="MobiDB-lite"/>
    </source>
</evidence>
<organism evidence="3 4">
    <name type="scientific">Mycobacterium bourgelatii</name>
    <dbReference type="NCBI Taxonomy" id="1273442"/>
    <lineage>
        <taxon>Bacteria</taxon>
        <taxon>Bacillati</taxon>
        <taxon>Actinomycetota</taxon>
        <taxon>Actinomycetes</taxon>
        <taxon>Mycobacteriales</taxon>
        <taxon>Mycobacteriaceae</taxon>
        <taxon>Mycobacterium</taxon>
    </lineage>
</organism>
<feature type="domain" description="Helicase C-terminal" evidence="2">
    <location>
        <begin position="752"/>
        <end position="935"/>
    </location>
</feature>
<reference evidence="3 4" key="1">
    <citation type="journal article" date="2019" name="Emerg. Microbes Infect.">
        <title>Comprehensive subspecies identification of 175 nontuberculous mycobacteria species based on 7547 genomic profiles.</title>
        <authorList>
            <person name="Matsumoto Y."/>
            <person name="Kinjo T."/>
            <person name="Motooka D."/>
            <person name="Nabeya D."/>
            <person name="Jung N."/>
            <person name="Uechi K."/>
            <person name="Horii T."/>
            <person name="Iida T."/>
            <person name="Fujita J."/>
            <person name="Nakamura S."/>
        </authorList>
    </citation>
    <scope>NUCLEOTIDE SEQUENCE [LARGE SCALE GENOMIC DNA]</scope>
    <source>
        <strain evidence="3 4">JCM 30725</strain>
    </source>
</reference>
<dbReference type="CDD" id="cd18785">
    <property type="entry name" value="SF2_C"/>
    <property type="match status" value="1"/>
</dbReference>
<dbReference type="SUPFAM" id="SSF52540">
    <property type="entry name" value="P-loop containing nucleoside triphosphate hydrolases"/>
    <property type="match status" value="1"/>
</dbReference>
<proteinExistence type="predicted"/>
<dbReference type="AlphaFoldDB" id="A0A7I9YRZ1"/>
<dbReference type="Proteomes" id="UP000465360">
    <property type="component" value="Unassembled WGS sequence"/>
</dbReference>
<comment type="caution">
    <text evidence="3">The sequence shown here is derived from an EMBL/GenBank/DDBJ whole genome shotgun (WGS) entry which is preliminary data.</text>
</comment>
<gene>
    <name evidence="3" type="ORF">MBOU_34780</name>
</gene>
<feature type="region of interest" description="Disordered" evidence="1">
    <location>
        <begin position="56"/>
        <end position="84"/>
    </location>
</feature>
<dbReference type="InterPro" id="IPR001650">
    <property type="entry name" value="Helicase_C-like"/>
</dbReference>
<dbReference type="InterPro" id="IPR027417">
    <property type="entry name" value="P-loop_NTPase"/>
</dbReference>
<name>A0A7I9YRZ1_MYCBU</name>
<dbReference type="Pfam" id="PF00271">
    <property type="entry name" value="Helicase_C"/>
    <property type="match status" value="1"/>
</dbReference>
<feature type="compositionally biased region" description="Acidic residues" evidence="1">
    <location>
        <begin position="56"/>
        <end position="80"/>
    </location>
</feature>
<evidence type="ECO:0000313" key="3">
    <source>
        <dbReference type="EMBL" id="GFG91436.1"/>
    </source>
</evidence>
<dbReference type="RefSeq" id="WP_163714544.1">
    <property type="nucleotide sequence ID" value="NZ_BLKZ01000001.1"/>
</dbReference>
<evidence type="ECO:0000313" key="4">
    <source>
        <dbReference type="Proteomes" id="UP000465360"/>
    </source>
</evidence>
<sequence length="1068" mass="118046">MITESDPLGRKYAFRDGIVRELQRDLVGPSNTDDDANEVITELPLDRYVVGVLWPADEEVQEAPDPDSDDPADSEGDDDTPVSQALMRYPSSMGLTFTVDTARVTSVQVDLHVAQYIPSDEKAETSESGRATKGRQDRPAEWLRVPTAIEPITLDIAENRTEYREVAPQLQLYAYIRQPKDGAVTVSLALRNTKTKQKGLWRDAFAWFQVGITVTTAVAAIMDRTQPQLSSTDRDLRSAALLYRNARVFAIGHGCAATWDRTPLPYVSSVETTYIPQVEVHRARPRKLPSVDLRMSTLAEASDEVVLENLRAMVSEYRSWISNLDQAVSEGKTDVPERLNEVVADHIADAEAAAARIEAGIDLLASDPQVFKAFRLANQAMQTQRARQDWVRGGAKGRVDPGVDQSWYPFQIAYILLNLPGLSDNGHEERGLADLLWFPTGGGKTEAYLGLIAFIILLRRLRDPEVSGVAVIMRYTLRLLTIQQFERATMLMCALERLRLERKDLGVEHFSIGLWVGSKATPNSLDEARRALNHLRAGQDLTENNPVQLTQCPWCGQEMDHTNYSVEKQPVRRLVIACRTASCDFRSGLPAYVVDEDIYRVRPELVLGTVDKFAAMAWDERVRALFSRDGAGAPPDLIIQDELHLISGPLGSIVGLYEIAVDAACGIRLGDNGPSVGRPKVIASTATIRRADRQISAVFDREARQFPPPGIDPDESFFGEPAPRDTLGTRMYVGVMSGGTSHATLLVRTYGALLQAAQDLDGDDETRDPYWTLLGYFNSLRVLGSAVLQVDADVRDRLKVVAGRNNTIPRTIRNVVELTSREPSSEIPNSLKGLEDEYPSKEADDVVLATNMISVGLDIDRLGLMAVMGQPQSSAEYIQATSRVGRKHPGLVVTILNSARSRDRSHYESFLPFHQSLYRAVEATSATPFAARARDRGLHGVLVALARLLIDELAPDGAAHLADDNYDALTELVKIIAQRVSNTAEEEIDATIDEVDELLEVWTTEAAAKPNMRYNNPRNAQAALLVEAGAGLVEDYSKNEAPWPTLRSMRDVDAESGLYLIPFGRKSQ</sequence>
<accession>A0A7I9YRZ1</accession>
<dbReference type="PROSITE" id="PS51194">
    <property type="entry name" value="HELICASE_CTER"/>
    <property type="match status" value="1"/>
</dbReference>